<organism evidence="1 2">
    <name type="scientific">Eumeta variegata</name>
    <name type="common">Bagworm moth</name>
    <name type="synonym">Eumeta japonica</name>
    <dbReference type="NCBI Taxonomy" id="151549"/>
    <lineage>
        <taxon>Eukaryota</taxon>
        <taxon>Metazoa</taxon>
        <taxon>Ecdysozoa</taxon>
        <taxon>Arthropoda</taxon>
        <taxon>Hexapoda</taxon>
        <taxon>Insecta</taxon>
        <taxon>Pterygota</taxon>
        <taxon>Neoptera</taxon>
        <taxon>Endopterygota</taxon>
        <taxon>Lepidoptera</taxon>
        <taxon>Glossata</taxon>
        <taxon>Ditrysia</taxon>
        <taxon>Tineoidea</taxon>
        <taxon>Psychidae</taxon>
        <taxon>Oiketicinae</taxon>
        <taxon>Eumeta</taxon>
    </lineage>
</organism>
<comment type="caution">
    <text evidence="1">The sequence shown here is derived from an EMBL/GenBank/DDBJ whole genome shotgun (WGS) entry which is preliminary data.</text>
</comment>
<sequence>MYSRSKASLAKAHVTSSGVRAVGIEVSSIAEKTQHSNRKLALRQSVASKLAAGRRVVCGSFNSGVCLRAAGAGRGARGARRVKVYTAASLHKRSAGGSRVTPRNIKGEALRPRRPVAAGPGKFNVLQSLTRSQLCKVETRGVPSTPGLRPLMSLDGVYPEALSGLRVQRREENAKGGSRSIRRETCGCRNAHFSS</sequence>
<dbReference type="Proteomes" id="UP000299102">
    <property type="component" value="Unassembled WGS sequence"/>
</dbReference>
<keyword evidence="2" id="KW-1185">Reference proteome</keyword>
<name>A0A4C1Y296_EUMVA</name>
<dbReference type="EMBL" id="BGZK01001048">
    <property type="protein sequence ID" value="GBP69640.1"/>
    <property type="molecule type" value="Genomic_DNA"/>
</dbReference>
<proteinExistence type="predicted"/>
<evidence type="ECO:0000313" key="1">
    <source>
        <dbReference type="EMBL" id="GBP69640.1"/>
    </source>
</evidence>
<evidence type="ECO:0000313" key="2">
    <source>
        <dbReference type="Proteomes" id="UP000299102"/>
    </source>
</evidence>
<reference evidence="1 2" key="1">
    <citation type="journal article" date="2019" name="Commun. Biol.">
        <title>The bagworm genome reveals a unique fibroin gene that provides high tensile strength.</title>
        <authorList>
            <person name="Kono N."/>
            <person name="Nakamura H."/>
            <person name="Ohtoshi R."/>
            <person name="Tomita M."/>
            <person name="Numata K."/>
            <person name="Arakawa K."/>
        </authorList>
    </citation>
    <scope>NUCLEOTIDE SEQUENCE [LARGE SCALE GENOMIC DNA]</scope>
</reference>
<gene>
    <name evidence="1" type="ORF">EVAR_49892_1</name>
</gene>
<protein>
    <submittedName>
        <fullName evidence="1">Uncharacterized protein</fullName>
    </submittedName>
</protein>
<accession>A0A4C1Y296</accession>
<dbReference type="AlphaFoldDB" id="A0A4C1Y296"/>